<organism evidence="1 2">
    <name type="scientific">Paecilomyces lecythidis</name>
    <dbReference type="NCBI Taxonomy" id="3004212"/>
    <lineage>
        <taxon>Eukaryota</taxon>
        <taxon>Fungi</taxon>
        <taxon>Dikarya</taxon>
        <taxon>Ascomycota</taxon>
        <taxon>Pezizomycotina</taxon>
        <taxon>Eurotiomycetes</taxon>
        <taxon>Eurotiomycetidae</taxon>
        <taxon>Eurotiales</taxon>
        <taxon>Thermoascaceae</taxon>
        <taxon>Paecilomyces</taxon>
    </lineage>
</organism>
<dbReference type="Proteomes" id="UP001583193">
    <property type="component" value="Unassembled WGS sequence"/>
</dbReference>
<name>A0ABR3XM53_9EURO</name>
<proteinExistence type="predicted"/>
<dbReference type="EMBL" id="JAVDPF010000015">
    <property type="protein sequence ID" value="KAL1876679.1"/>
    <property type="molecule type" value="Genomic_DNA"/>
</dbReference>
<keyword evidence="2" id="KW-1185">Reference proteome</keyword>
<gene>
    <name evidence="1" type="ORF">Plec18167_005087</name>
</gene>
<reference evidence="1 2" key="1">
    <citation type="journal article" date="2024" name="IMA Fungus">
        <title>IMA Genome - F19 : A genome assembly and annotation guide to empower mycologists, including annotated draft genome sequences of Ceratocystis pirilliformis, Diaporthe australafricana, Fusarium ophioides, Paecilomyces lecythidis, and Sporothrix stenoceras.</title>
        <authorList>
            <person name="Aylward J."/>
            <person name="Wilson A.M."/>
            <person name="Visagie C.M."/>
            <person name="Spraker J."/>
            <person name="Barnes I."/>
            <person name="Buitendag C."/>
            <person name="Ceriani C."/>
            <person name="Del Mar Angel L."/>
            <person name="du Plessis D."/>
            <person name="Fuchs T."/>
            <person name="Gasser K."/>
            <person name="Kramer D."/>
            <person name="Li W."/>
            <person name="Munsamy K."/>
            <person name="Piso A."/>
            <person name="Price J.L."/>
            <person name="Sonnekus B."/>
            <person name="Thomas C."/>
            <person name="van der Nest A."/>
            <person name="van Dijk A."/>
            <person name="van Heerden A."/>
            <person name="van Vuuren N."/>
            <person name="Yilmaz N."/>
            <person name="Duong T.A."/>
            <person name="van der Merwe N.A."/>
            <person name="Wingfield M.J."/>
            <person name="Wingfield B.D."/>
        </authorList>
    </citation>
    <scope>NUCLEOTIDE SEQUENCE [LARGE SCALE GENOMIC DNA]</scope>
    <source>
        <strain evidence="1 2">CMW 18167</strain>
    </source>
</reference>
<comment type="caution">
    <text evidence="1">The sequence shown here is derived from an EMBL/GenBank/DDBJ whole genome shotgun (WGS) entry which is preliminary data.</text>
</comment>
<evidence type="ECO:0000313" key="2">
    <source>
        <dbReference type="Proteomes" id="UP001583193"/>
    </source>
</evidence>
<protein>
    <submittedName>
        <fullName evidence="1">Uncharacterized protein</fullName>
    </submittedName>
</protein>
<accession>A0ABR3XM53</accession>
<evidence type="ECO:0000313" key="1">
    <source>
        <dbReference type="EMBL" id="KAL1876679.1"/>
    </source>
</evidence>
<sequence length="61" mass="6957">MDRLPTKLPFSKKRLRARVIYRRLCHYYVRAALPDMRPPTASSILATDLKTDGEITTAPAL</sequence>